<gene>
    <name evidence="3" type="ORF">BJ085DRAFT_39714</name>
</gene>
<organism evidence="3 4">
    <name type="scientific">Dimargaris cristalligena</name>
    <dbReference type="NCBI Taxonomy" id="215637"/>
    <lineage>
        <taxon>Eukaryota</taxon>
        <taxon>Fungi</taxon>
        <taxon>Fungi incertae sedis</taxon>
        <taxon>Zoopagomycota</taxon>
        <taxon>Kickxellomycotina</taxon>
        <taxon>Dimargaritomycetes</taxon>
        <taxon>Dimargaritales</taxon>
        <taxon>Dimargaritaceae</taxon>
        <taxon>Dimargaris</taxon>
    </lineage>
</organism>
<name>A0A4P9ZX49_9FUNG</name>
<evidence type="ECO:0000313" key="4">
    <source>
        <dbReference type="Proteomes" id="UP000268162"/>
    </source>
</evidence>
<accession>A0A4P9ZX49</accession>
<sequence>MVSIRFAVVAAVAVLFVGAQAGPSEFRAPDLSKRQLTGGSGNDSGGIYRPRSSPDSA</sequence>
<feature type="region of interest" description="Disordered" evidence="1">
    <location>
        <begin position="27"/>
        <end position="57"/>
    </location>
</feature>
<dbReference type="EMBL" id="ML002385">
    <property type="protein sequence ID" value="RKP38265.1"/>
    <property type="molecule type" value="Genomic_DNA"/>
</dbReference>
<dbReference type="Proteomes" id="UP000268162">
    <property type="component" value="Unassembled WGS sequence"/>
</dbReference>
<keyword evidence="2" id="KW-0732">Signal</keyword>
<protein>
    <submittedName>
        <fullName evidence="3">Uncharacterized protein</fullName>
    </submittedName>
</protein>
<feature type="chain" id="PRO_5020179607" evidence="2">
    <location>
        <begin position="22"/>
        <end position="57"/>
    </location>
</feature>
<evidence type="ECO:0000313" key="3">
    <source>
        <dbReference type="EMBL" id="RKP38265.1"/>
    </source>
</evidence>
<proteinExistence type="predicted"/>
<dbReference type="AlphaFoldDB" id="A0A4P9ZX49"/>
<evidence type="ECO:0000256" key="2">
    <source>
        <dbReference type="SAM" id="SignalP"/>
    </source>
</evidence>
<evidence type="ECO:0000256" key="1">
    <source>
        <dbReference type="SAM" id="MobiDB-lite"/>
    </source>
</evidence>
<keyword evidence="4" id="KW-1185">Reference proteome</keyword>
<reference evidence="4" key="1">
    <citation type="journal article" date="2018" name="Nat. Microbiol.">
        <title>Leveraging single-cell genomics to expand the fungal tree of life.</title>
        <authorList>
            <person name="Ahrendt S.R."/>
            <person name="Quandt C.A."/>
            <person name="Ciobanu D."/>
            <person name="Clum A."/>
            <person name="Salamov A."/>
            <person name="Andreopoulos B."/>
            <person name="Cheng J.F."/>
            <person name="Woyke T."/>
            <person name="Pelin A."/>
            <person name="Henrissat B."/>
            <person name="Reynolds N.K."/>
            <person name="Benny G.L."/>
            <person name="Smith M.E."/>
            <person name="James T.Y."/>
            <person name="Grigoriev I.V."/>
        </authorList>
    </citation>
    <scope>NUCLEOTIDE SEQUENCE [LARGE SCALE GENOMIC DNA]</scope>
    <source>
        <strain evidence="4">RSA 468</strain>
    </source>
</reference>
<feature type="signal peptide" evidence="2">
    <location>
        <begin position="1"/>
        <end position="21"/>
    </location>
</feature>